<evidence type="ECO:0000313" key="3">
    <source>
        <dbReference type="EMBL" id="EED86520.1"/>
    </source>
</evidence>
<dbReference type="EMBL" id="DS999421">
    <property type="protein sequence ID" value="EED86520.1"/>
    <property type="molecule type" value="Genomic_DNA"/>
</dbReference>
<feature type="transmembrane region" description="Helical" evidence="2">
    <location>
        <begin position="641"/>
        <end position="669"/>
    </location>
</feature>
<evidence type="ECO:0000256" key="1">
    <source>
        <dbReference type="SAM" id="MobiDB-lite"/>
    </source>
</evidence>
<gene>
    <name evidence="3" type="ORF">THAPSDRAFT_25526</name>
</gene>
<dbReference type="GeneID" id="7451818"/>
<feature type="transmembrane region" description="Helical" evidence="2">
    <location>
        <begin position="266"/>
        <end position="287"/>
    </location>
</feature>
<dbReference type="HOGENOM" id="CLU_365070_0_0_1"/>
<dbReference type="PaxDb" id="35128-Thaps25526"/>
<organism evidence="3 4">
    <name type="scientific">Thalassiosira pseudonana</name>
    <name type="common">Marine diatom</name>
    <name type="synonym">Cyclotella nana</name>
    <dbReference type="NCBI Taxonomy" id="35128"/>
    <lineage>
        <taxon>Eukaryota</taxon>
        <taxon>Sar</taxon>
        <taxon>Stramenopiles</taxon>
        <taxon>Ochrophyta</taxon>
        <taxon>Bacillariophyta</taxon>
        <taxon>Coscinodiscophyceae</taxon>
        <taxon>Thalassiosirophycidae</taxon>
        <taxon>Thalassiosirales</taxon>
        <taxon>Thalassiosiraceae</taxon>
        <taxon>Thalassiosira</taxon>
    </lineage>
</organism>
<dbReference type="KEGG" id="tps:THAPSDRAFT_25526"/>
<protein>
    <submittedName>
        <fullName evidence="3">Uncharacterized protein</fullName>
    </submittedName>
</protein>
<feature type="compositionally biased region" description="Basic and acidic residues" evidence="1">
    <location>
        <begin position="40"/>
        <end position="49"/>
    </location>
</feature>
<dbReference type="RefSeq" id="XP_002297195.1">
    <property type="nucleotide sequence ID" value="XM_002297159.1"/>
</dbReference>
<feature type="compositionally biased region" description="Polar residues" evidence="1">
    <location>
        <begin position="72"/>
        <end position="87"/>
    </location>
</feature>
<reference evidence="3 4" key="2">
    <citation type="journal article" date="2008" name="Nature">
        <title>The Phaeodactylum genome reveals the evolutionary history of diatom genomes.</title>
        <authorList>
            <person name="Bowler C."/>
            <person name="Allen A.E."/>
            <person name="Badger J.H."/>
            <person name="Grimwood J."/>
            <person name="Jabbari K."/>
            <person name="Kuo A."/>
            <person name="Maheswari U."/>
            <person name="Martens C."/>
            <person name="Maumus F."/>
            <person name="Otillar R.P."/>
            <person name="Rayko E."/>
            <person name="Salamov A."/>
            <person name="Vandepoele K."/>
            <person name="Beszteri B."/>
            <person name="Gruber A."/>
            <person name="Heijde M."/>
            <person name="Katinka M."/>
            <person name="Mock T."/>
            <person name="Valentin K."/>
            <person name="Verret F."/>
            <person name="Berges J.A."/>
            <person name="Brownlee C."/>
            <person name="Cadoret J.P."/>
            <person name="Chiovitti A."/>
            <person name="Choi C.J."/>
            <person name="Coesel S."/>
            <person name="De Martino A."/>
            <person name="Detter J.C."/>
            <person name="Durkin C."/>
            <person name="Falciatore A."/>
            <person name="Fournet J."/>
            <person name="Haruta M."/>
            <person name="Huysman M.J."/>
            <person name="Jenkins B.D."/>
            <person name="Jiroutova K."/>
            <person name="Jorgensen R.E."/>
            <person name="Joubert Y."/>
            <person name="Kaplan A."/>
            <person name="Kroger N."/>
            <person name="Kroth P.G."/>
            <person name="La Roche J."/>
            <person name="Lindquist E."/>
            <person name="Lommer M."/>
            <person name="Martin-Jezequel V."/>
            <person name="Lopez P.J."/>
            <person name="Lucas S."/>
            <person name="Mangogna M."/>
            <person name="McGinnis K."/>
            <person name="Medlin L.K."/>
            <person name="Montsant A."/>
            <person name="Oudot-Le Secq M.P."/>
            <person name="Napoli C."/>
            <person name="Obornik M."/>
            <person name="Parker M.S."/>
            <person name="Petit J.L."/>
            <person name="Porcel B.M."/>
            <person name="Poulsen N."/>
            <person name="Robison M."/>
            <person name="Rychlewski L."/>
            <person name="Rynearson T.A."/>
            <person name="Schmutz J."/>
            <person name="Shapiro H."/>
            <person name="Siaut M."/>
            <person name="Stanley M."/>
            <person name="Sussman M.R."/>
            <person name="Taylor A.R."/>
            <person name="Vardi A."/>
            <person name="von Dassow P."/>
            <person name="Vyverman W."/>
            <person name="Willis A."/>
            <person name="Wyrwicz L.S."/>
            <person name="Rokhsar D.S."/>
            <person name="Weissenbach J."/>
            <person name="Armbrust E.V."/>
            <person name="Green B.R."/>
            <person name="Van de Peer Y."/>
            <person name="Grigoriev I.V."/>
        </authorList>
    </citation>
    <scope>NUCLEOTIDE SEQUENCE [LARGE SCALE GENOMIC DNA]</scope>
    <source>
        <strain evidence="3 4">CCMP1335</strain>
    </source>
</reference>
<keyword evidence="2" id="KW-0812">Transmembrane</keyword>
<keyword evidence="2" id="KW-0472">Membrane</keyword>
<dbReference type="AlphaFoldDB" id="B8LDP5"/>
<evidence type="ECO:0000313" key="4">
    <source>
        <dbReference type="Proteomes" id="UP000001449"/>
    </source>
</evidence>
<feature type="region of interest" description="Disordered" evidence="1">
    <location>
        <begin position="40"/>
        <end position="89"/>
    </location>
</feature>
<accession>B8LDP5</accession>
<feature type="transmembrane region" description="Helical" evidence="2">
    <location>
        <begin position="307"/>
        <end position="325"/>
    </location>
</feature>
<keyword evidence="2" id="KW-1133">Transmembrane helix</keyword>
<evidence type="ECO:0000256" key="2">
    <source>
        <dbReference type="SAM" id="Phobius"/>
    </source>
</evidence>
<feature type="transmembrane region" description="Helical" evidence="2">
    <location>
        <begin position="210"/>
        <end position="229"/>
    </location>
</feature>
<proteinExistence type="predicted"/>
<sequence>MAILFDQSNARNKRVREVDFGGKKRFKCAALVAKDTISPKETTEPKIVIDKASSSSETSSPVEEAPILPLTPNETPLSQLHTTNANNDVLRERRRKIMLQERRMEKVLSQKSAEKSAIEDGASTVALGGTLEEGASVVAAKVEVSKTESVALGAMHQQSKVQRQATVNITLQPSHDDSTPSQSFTMTSRVLLFALALFEVQQHCTTTSNLLAAILQYVSSCFGYVLSWFDTALMQSDNGLFFRVVLEFRQASVAWFRGVVFPWRNALHVAFVLAFMIRGFTNALASVRALQRPTPSFDDKKRHQLKCVVLFVTIASCWMMVLPLFHTCNHYKNGKSTQFCFFVEASKNVISAPRYSTIDIIVIKLYKMMHLVVKRTIKGHVIKQLYRAFINPFRFHGRLKKLFTIIRWAKFLAPLIGTCNKLRGHILDMSQKKRQHSTSKTARRMWKEVLDALSTQTKSERAALLIQKSFRERRENKAKRRYELLVTNRKNVEVTHQIRKKLKEERTLSKSKLAKFEVLDNQRELRRQVSQDERMNITKYNEAKRKEKKRLLLSPKTAFAVLWKCVAISCVVLEISQILFAPVLSGELGKMPLDKFISAILFASPCESKKPRKNATPSIMFPAIDDIDWYLCTNSSLKQNWLVAVHILASILVLFTNTVFFLDVLVTFLTGELTSSGKLVPKPFFARYILPGIGLQLIVNPTMVELSGLFKRAVNYANAVGPSLCSQLLVTCFPMVSHCYDCLLDIVFDFVERQNKILLRRPIFD</sequence>
<dbReference type="Proteomes" id="UP000001449">
    <property type="component" value="Unassembled WGS sequence"/>
</dbReference>
<name>B8LDP5_THAPS</name>
<reference evidence="3 4" key="1">
    <citation type="journal article" date="2004" name="Science">
        <title>The genome of the diatom Thalassiosira pseudonana: ecology, evolution, and metabolism.</title>
        <authorList>
            <person name="Armbrust E.V."/>
            <person name="Berges J.A."/>
            <person name="Bowler C."/>
            <person name="Green B.R."/>
            <person name="Martinez D."/>
            <person name="Putnam N.H."/>
            <person name="Zhou S."/>
            <person name="Allen A.E."/>
            <person name="Apt K.E."/>
            <person name="Bechner M."/>
            <person name="Brzezinski M.A."/>
            <person name="Chaal B.K."/>
            <person name="Chiovitti A."/>
            <person name="Davis A.K."/>
            <person name="Demarest M.S."/>
            <person name="Detter J.C."/>
            <person name="Glavina T."/>
            <person name="Goodstein D."/>
            <person name="Hadi M.Z."/>
            <person name="Hellsten U."/>
            <person name="Hildebrand M."/>
            <person name="Jenkins B.D."/>
            <person name="Jurka J."/>
            <person name="Kapitonov V.V."/>
            <person name="Kroger N."/>
            <person name="Lau W.W."/>
            <person name="Lane T.W."/>
            <person name="Larimer F.W."/>
            <person name="Lippmeier J.C."/>
            <person name="Lucas S."/>
            <person name="Medina M."/>
            <person name="Montsant A."/>
            <person name="Obornik M."/>
            <person name="Parker M.S."/>
            <person name="Palenik B."/>
            <person name="Pazour G.J."/>
            <person name="Richardson P.M."/>
            <person name="Rynearson T.A."/>
            <person name="Saito M.A."/>
            <person name="Schwartz D.C."/>
            <person name="Thamatrakoln K."/>
            <person name="Valentin K."/>
            <person name="Vardi A."/>
            <person name="Wilkerson F.P."/>
            <person name="Rokhsar D.S."/>
        </authorList>
    </citation>
    <scope>NUCLEOTIDE SEQUENCE [LARGE SCALE GENOMIC DNA]</scope>
    <source>
        <strain evidence="3 4">CCMP1335</strain>
    </source>
</reference>
<dbReference type="InParanoid" id="B8LDP5"/>
<keyword evidence="4" id="KW-1185">Reference proteome</keyword>